<dbReference type="VEuPathDB" id="CryptoDB:Cvel_30610"/>
<dbReference type="SUPFAM" id="SSF53300">
    <property type="entry name" value="vWA-like"/>
    <property type="match status" value="1"/>
</dbReference>
<dbReference type="InterPro" id="IPR036465">
    <property type="entry name" value="vWFA_dom_sf"/>
</dbReference>
<evidence type="ECO:0000313" key="2">
    <source>
        <dbReference type="EMBL" id="CEM46876.1"/>
    </source>
</evidence>
<evidence type="ECO:0000256" key="1">
    <source>
        <dbReference type="SAM" id="MobiDB-lite"/>
    </source>
</evidence>
<evidence type="ECO:0008006" key="3">
    <source>
        <dbReference type="Google" id="ProtNLM"/>
    </source>
</evidence>
<feature type="compositionally biased region" description="Low complexity" evidence="1">
    <location>
        <begin position="213"/>
        <end position="223"/>
    </location>
</feature>
<feature type="region of interest" description="Disordered" evidence="1">
    <location>
        <begin position="372"/>
        <end position="398"/>
    </location>
</feature>
<feature type="region of interest" description="Disordered" evidence="1">
    <location>
        <begin position="199"/>
        <end position="256"/>
    </location>
</feature>
<proteinExistence type="predicted"/>
<dbReference type="AlphaFoldDB" id="A0A0G4HRG8"/>
<name>A0A0G4HRG8_9ALVE</name>
<sequence length="566" mass="60004">MLPMDQKGAVIEGFNNFIQQQREQRNEDERQPEVTLITFSNANEIVYDKVPIANIPALTSAGYRPERGGSTALLDALGTAIGKMDTDLRSFGSSTDTDAATTRPQAIITILTDGAENSSRHFSASQVRSMIEERKNLGWVYLYLAFGSSASSFAAQQSTNLGIPDSFVSGTMGAGMHGLSAAVTSARLTSQQYLTTSRITGHTVAPNERGRTVSMSVSQVMSQHTIPSSSLHPQQQQRDDRQGRTPVNQQFPPAYPQYPTAAAQQLQAPGPNHPWYQYLLQQNQQVQPVAHLYQNLLQHNQQVGLEPAGPLPYPSPAGRVPMKMAEPESEPSSTPMDVPGGPPTQGGTPGAPGGRSRSRVQVPVRTAALNPLARPFVPGAPRAPNSSRTDRGRSHGLHSTAASVCVPMGGESVAEAASDLEGTPSFRHMMPTAGGGAFHMRGVESSGQRNTETIGDTRAVGLSAGFTEGPAAAPEQGDRMPPNSEGGARETVTVSQTGDRSSQVDVNNQLAVAVLPAGGENRRTQEDDEGSVGRESLTDPIRMVPSGAAAVQDDQEGAKGRSGIME</sequence>
<feature type="compositionally biased region" description="Gly residues" evidence="1">
    <location>
        <begin position="343"/>
        <end position="353"/>
    </location>
</feature>
<gene>
    <name evidence="2" type="ORF">Cvel_30610</name>
</gene>
<feature type="region of interest" description="Disordered" evidence="1">
    <location>
        <begin position="307"/>
        <end position="359"/>
    </location>
</feature>
<dbReference type="Gene3D" id="3.40.50.410">
    <property type="entry name" value="von Willebrand factor, type A domain"/>
    <property type="match status" value="1"/>
</dbReference>
<feature type="compositionally biased region" description="Polar residues" evidence="1">
    <location>
        <begin position="224"/>
        <end position="233"/>
    </location>
</feature>
<dbReference type="EMBL" id="CDMZ01003579">
    <property type="protein sequence ID" value="CEM46876.1"/>
    <property type="molecule type" value="Genomic_DNA"/>
</dbReference>
<protein>
    <recommendedName>
        <fullName evidence="3">VWFA domain-containing protein</fullName>
    </recommendedName>
</protein>
<feature type="compositionally biased region" description="Polar residues" evidence="1">
    <location>
        <begin position="492"/>
        <end position="510"/>
    </location>
</feature>
<organism evidence="2">
    <name type="scientific">Chromera velia CCMP2878</name>
    <dbReference type="NCBI Taxonomy" id="1169474"/>
    <lineage>
        <taxon>Eukaryota</taxon>
        <taxon>Sar</taxon>
        <taxon>Alveolata</taxon>
        <taxon>Colpodellida</taxon>
        <taxon>Chromeraceae</taxon>
        <taxon>Chromera</taxon>
    </lineage>
</organism>
<feature type="region of interest" description="Disordered" evidence="1">
    <location>
        <begin position="467"/>
        <end position="566"/>
    </location>
</feature>
<reference evidence="2" key="1">
    <citation type="submission" date="2014-11" db="EMBL/GenBank/DDBJ databases">
        <authorList>
            <person name="Otto D Thomas"/>
            <person name="Naeem Raeece"/>
        </authorList>
    </citation>
    <scope>NUCLEOTIDE SEQUENCE</scope>
</reference>
<accession>A0A0G4HRG8</accession>